<feature type="transmembrane region" description="Helical" evidence="5">
    <location>
        <begin position="253"/>
        <end position="273"/>
    </location>
</feature>
<evidence type="ECO:0000313" key="8">
    <source>
        <dbReference type="Proteomes" id="UP000054851"/>
    </source>
</evidence>
<dbReference type="RefSeq" id="WP_063963467.1">
    <property type="nucleotide sequence ID" value="NZ_FCOA02000004.1"/>
</dbReference>
<dbReference type="InterPro" id="IPR036259">
    <property type="entry name" value="MFS_trans_sf"/>
</dbReference>
<evidence type="ECO:0000259" key="6">
    <source>
        <dbReference type="PROSITE" id="PS50850"/>
    </source>
</evidence>
<dbReference type="Pfam" id="PF07690">
    <property type="entry name" value="MFS_1"/>
    <property type="match status" value="1"/>
</dbReference>
<dbReference type="Gene3D" id="1.20.1250.20">
    <property type="entry name" value="MFS general substrate transporter like domains"/>
    <property type="match status" value="1"/>
</dbReference>
<gene>
    <name evidence="7" type="ORF">AWB79_02088</name>
</gene>
<evidence type="ECO:0000256" key="4">
    <source>
        <dbReference type="ARBA" id="ARBA00023136"/>
    </source>
</evidence>
<dbReference type="PANTHER" id="PTHR23508">
    <property type="entry name" value="CARBOXYLIC ACID TRANSPORTER PROTEIN HOMOLOG"/>
    <property type="match status" value="1"/>
</dbReference>
<dbReference type="SUPFAM" id="SSF103473">
    <property type="entry name" value="MFS general substrate transporter"/>
    <property type="match status" value="1"/>
</dbReference>
<feature type="transmembrane region" description="Helical" evidence="5">
    <location>
        <begin position="347"/>
        <end position="374"/>
    </location>
</feature>
<feature type="transmembrane region" description="Helical" evidence="5">
    <location>
        <begin position="21"/>
        <end position="46"/>
    </location>
</feature>
<dbReference type="PANTHER" id="PTHR23508:SF10">
    <property type="entry name" value="CARBOXYLIC ACID TRANSPORTER PROTEIN HOMOLOG"/>
    <property type="match status" value="1"/>
</dbReference>
<evidence type="ECO:0000313" key="7">
    <source>
        <dbReference type="EMBL" id="SAK54021.1"/>
    </source>
</evidence>
<proteinExistence type="predicted"/>
<dbReference type="PROSITE" id="PS00217">
    <property type="entry name" value="SUGAR_TRANSPORT_2"/>
    <property type="match status" value="1"/>
</dbReference>
<keyword evidence="3 5" id="KW-1133">Transmembrane helix</keyword>
<feature type="transmembrane region" description="Helical" evidence="5">
    <location>
        <begin position="322"/>
        <end position="341"/>
    </location>
</feature>
<evidence type="ECO:0000256" key="5">
    <source>
        <dbReference type="SAM" id="Phobius"/>
    </source>
</evidence>
<comment type="subcellular location">
    <subcellularLocation>
        <location evidence="1">Membrane</location>
        <topology evidence="1">Multi-pass membrane protein</topology>
    </subcellularLocation>
</comment>
<keyword evidence="2 5" id="KW-0812">Transmembrane</keyword>
<accession>A0A158A871</accession>
<feature type="transmembrane region" description="Helical" evidence="5">
    <location>
        <begin position="114"/>
        <end position="138"/>
    </location>
</feature>
<dbReference type="Proteomes" id="UP000054851">
    <property type="component" value="Unassembled WGS sequence"/>
</dbReference>
<dbReference type="STRING" id="1777140.AWB79_02088"/>
<evidence type="ECO:0000256" key="1">
    <source>
        <dbReference type="ARBA" id="ARBA00004141"/>
    </source>
</evidence>
<dbReference type="GO" id="GO:0005886">
    <property type="term" value="C:plasma membrane"/>
    <property type="evidence" value="ECO:0007669"/>
    <property type="project" value="TreeGrafter"/>
</dbReference>
<feature type="transmembrane region" description="Helical" evidence="5">
    <location>
        <begin position="293"/>
        <end position="315"/>
    </location>
</feature>
<comment type="caution">
    <text evidence="7">The sequence shown here is derived from an EMBL/GenBank/DDBJ whole genome shotgun (WGS) entry which is preliminary data.</text>
</comment>
<dbReference type="InterPro" id="IPR005829">
    <property type="entry name" value="Sugar_transporter_CS"/>
</dbReference>
<feature type="transmembrane region" description="Helical" evidence="5">
    <location>
        <begin position="386"/>
        <end position="407"/>
    </location>
</feature>
<dbReference type="OrthoDB" id="9814026at2"/>
<feature type="transmembrane region" description="Helical" evidence="5">
    <location>
        <begin position="150"/>
        <end position="175"/>
    </location>
</feature>
<dbReference type="AlphaFoldDB" id="A0A158A871"/>
<dbReference type="GO" id="GO:0046943">
    <property type="term" value="F:carboxylic acid transmembrane transporter activity"/>
    <property type="evidence" value="ECO:0007669"/>
    <property type="project" value="TreeGrafter"/>
</dbReference>
<keyword evidence="8" id="KW-1185">Reference proteome</keyword>
<feature type="transmembrane region" description="Helical" evidence="5">
    <location>
        <begin position="58"/>
        <end position="79"/>
    </location>
</feature>
<feature type="transmembrane region" description="Helical" evidence="5">
    <location>
        <begin position="91"/>
        <end position="108"/>
    </location>
</feature>
<reference evidence="7" key="1">
    <citation type="submission" date="2016-01" db="EMBL/GenBank/DDBJ databases">
        <authorList>
            <person name="Peeters C."/>
        </authorList>
    </citation>
    <scope>NUCLEOTIDE SEQUENCE</scope>
    <source>
        <strain evidence="7">LMG 29322</strain>
    </source>
</reference>
<protein>
    <submittedName>
        <fullName evidence="7">Major facilitator transporter</fullName>
    </submittedName>
</protein>
<organism evidence="7 8">
    <name type="scientific">Caballeronia hypogeia</name>
    <dbReference type="NCBI Taxonomy" id="1777140"/>
    <lineage>
        <taxon>Bacteria</taxon>
        <taxon>Pseudomonadati</taxon>
        <taxon>Pseudomonadota</taxon>
        <taxon>Betaproteobacteria</taxon>
        <taxon>Burkholderiales</taxon>
        <taxon>Burkholderiaceae</taxon>
        <taxon>Caballeronia</taxon>
    </lineage>
</organism>
<feature type="domain" description="Major facilitator superfamily (MFS) profile" evidence="6">
    <location>
        <begin position="25"/>
        <end position="438"/>
    </location>
</feature>
<dbReference type="InterPro" id="IPR020846">
    <property type="entry name" value="MFS_dom"/>
</dbReference>
<sequence>MSYVAESPSVQGVNPVKWMALQITVVVLCTVMNALDGMDLLIVSYIAPAMATDWHISLAQLGVVFSAGMTGMVLGCIVVAPFADSWGRRPIILLALVLMTLGSLGSGLTHDLTIFSAMRVLTGLGLGTLLASVGALVAEYAPPGRRSLAVGIFQAGYPVGAVLTGIAAIFAIPAFGWQATMLGAAVITLVLLPIVWIALPESVAFLESRQPKNALQRSNALRARLGMQQISALPARSHEGNLPKPRDLFSAELFKGTIALWVATFLSYGVLYFLMSWIPKISVMAGLSQSDAIWAGSLTNLGGVFGDVIIGYLAIRRDIGKLIALFFFVCSGMMMLFVQHMPLAATLLTAFGMGFTLMGGFSGFYSLAALIYPARLRSSGIGWAGGFGRFGAILGPMVGGALLAANTPLPTTFGYFAIPLVISGGFAILATYFGPKASD</sequence>
<dbReference type="EMBL" id="FCOA02000004">
    <property type="protein sequence ID" value="SAK54021.1"/>
    <property type="molecule type" value="Genomic_DNA"/>
</dbReference>
<keyword evidence="4 5" id="KW-0472">Membrane</keyword>
<feature type="transmembrane region" description="Helical" evidence="5">
    <location>
        <begin position="413"/>
        <end position="433"/>
    </location>
</feature>
<evidence type="ECO:0000256" key="3">
    <source>
        <dbReference type="ARBA" id="ARBA00022989"/>
    </source>
</evidence>
<name>A0A158A871_9BURK</name>
<dbReference type="PROSITE" id="PS50850">
    <property type="entry name" value="MFS"/>
    <property type="match status" value="1"/>
</dbReference>
<feature type="transmembrane region" description="Helical" evidence="5">
    <location>
        <begin position="181"/>
        <end position="199"/>
    </location>
</feature>
<evidence type="ECO:0000256" key="2">
    <source>
        <dbReference type="ARBA" id="ARBA00022692"/>
    </source>
</evidence>
<dbReference type="PROSITE" id="PS00216">
    <property type="entry name" value="SUGAR_TRANSPORT_1"/>
    <property type="match status" value="1"/>
</dbReference>
<dbReference type="InterPro" id="IPR011701">
    <property type="entry name" value="MFS"/>
</dbReference>